<reference evidence="2" key="1">
    <citation type="journal article" date="2017" name="Front. Plant Sci.">
        <title>Climate Clever Clovers: New Paradigm to Reduce the Environmental Footprint of Ruminants by Breeding Low Methanogenic Forages Utilizing Haplotype Variation.</title>
        <authorList>
            <person name="Kaur P."/>
            <person name="Appels R."/>
            <person name="Bayer P.E."/>
            <person name="Keeble-Gagnere G."/>
            <person name="Wang J."/>
            <person name="Hirakawa H."/>
            <person name="Shirasawa K."/>
            <person name="Vercoe P."/>
            <person name="Stefanova K."/>
            <person name="Durmic Z."/>
            <person name="Nichols P."/>
            <person name="Revell C."/>
            <person name="Isobe S.N."/>
            <person name="Edwards D."/>
            <person name="Erskine W."/>
        </authorList>
    </citation>
    <scope>NUCLEOTIDE SEQUENCE [LARGE SCALE GENOMIC DNA]</scope>
    <source>
        <strain evidence="2">cv. Daliak</strain>
    </source>
</reference>
<sequence length="57" mass="6784">MGNWTQLFMGWVQVLRVRNNSWSREVWASILGGAITRIMMCMGREVHEQDNRLKQVY</sequence>
<organism evidence="1 2">
    <name type="scientific">Trifolium subterraneum</name>
    <name type="common">Subterranean clover</name>
    <dbReference type="NCBI Taxonomy" id="3900"/>
    <lineage>
        <taxon>Eukaryota</taxon>
        <taxon>Viridiplantae</taxon>
        <taxon>Streptophyta</taxon>
        <taxon>Embryophyta</taxon>
        <taxon>Tracheophyta</taxon>
        <taxon>Spermatophyta</taxon>
        <taxon>Magnoliopsida</taxon>
        <taxon>eudicotyledons</taxon>
        <taxon>Gunneridae</taxon>
        <taxon>Pentapetalae</taxon>
        <taxon>rosids</taxon>
        <taxon>fabids</taxon>
        <taxon>Fabales</taxon>
        <taxon>Fabaceae</taxon>
        <taxon>Papilionoideae</taxon>
        <taxon>50 kb inversion clade</taxon>
        <taxon>NPAAA clade</taxon>
        <taxon>Hologalegina</taxon>
        <taxon>IRL clade</taxon>
        <taxon>Trifolieae</taxon>
        <taxon>Trifolium</taxon>
    </lineage>
</organism>
<accession>A0A2Z6PHJ8</accession>
<dbReference type="AlphaFoldDB" id="A0A2Z6PHJ8"/>
<keyword evidence="2" id="KW-1185">Reference proteome</keyword>
<gene>
    <name evidence="1" type="ORF">TSUD_135490</name>
</gene>
<dbReference type="EMBL" id="DF974100">
    <property type="protein sequence ID" value="GAU45119.1"/>
    <property type="molecule type" value="Genomic_DNA"/>
</dbReference>
<dbReference type="Proteomes" id="UP000242715">
    <property type="component" value="Unassembled WGS sequence"/>
</dbReference>
<evidence type="ECO:0000313" key="1">
    <source>
        <dbReference type="EMBL" id="GAU45119.1"/>
    </source>
</evidence>
<name>A0A2Z6PHJ8_TRISU</name>
<protein>
    <submittedName>
        <fullName evidence="1">Uncharacterized protein</fullName>
    </submittedName>
</protein>
<evidence type="ECO:0000313" key="2">
    <source>
        <dbReference type="Proteomes" id="UP000242715"/>
    </source>
</evidence>
<proteinExistence type="predicted"/>